<comment type="caution">
    <text evidence="4">The sequence shown here is derived from an EMBL/GenBank/DDBJ whole genome shotgun (WGS) entry which is preliminary data.</text>
</comment>
<proteinExistence type="predicted"/>
<keyword evidence="2" id="KW-0503">Monooxygenase</keyword>
<keyword evidence="1" id="KW-0560">Oxidoreductase</keyword>
<dbReference type="InterPro" id="IPR036661">
    <property type="entry name" value="Luciferase-like_sf"/>
</dbReference>
<evidence type="ECO:0000313" key="5">
    <source>
        <dbReference type="Proteomes" id="UP001518925"/>
    </source>
</evidence>
<evidence type="ECO:0000313" key="4">
    <source>
        <dbReference type="EMBL" id="MBM6617197.1"/>
    </source>
</evidence>
<dbReference type="PANTHER" id="PTHR30137:SF8">
    <property type="entry name" value="BLR5498 PROTEIN"/>
    <property type="match status" value="1"/>
</dbReference>
<dbReference type="Proteomes" id="UP001518925">
    <property type="component" value="Unassembled WGS sequence"/>
</dbReference>
<gene>
    <name evidence="4" type="ORF">JR050_05850</name>
</gene>
<reference evidence="4 5" key="1">
    <citation type="submission" date="2021-02" db="EMBL/GenBank/DDBJ databases">
        <title>Bacillus sp. RD4P76, an endophyte from a halophyte.</title>
        <authorList>
            <person name="Sun J.-Q."/>
        </authorList>
    </citation>
    <scope>NUCLEOTIDE SEQUENCE [LARGE SCALE GENOMIC DNA]</scope>
    <source>
        <strain evidence="4 5">RD4P76</strain>
    </source>
</reference>
<dbReference type="EMBL" id="JAFELM010000019">
    <property type="protein sequence ID" value="MBM6617197.1"/>
    <property type="molecule type" value="Genomic_DNA"/>
</dbReference>
<evidence type="ECO:0000256" key="1">
    <source>
        <dbReference type="ARBA" id="ARBA00023002"/>
    </source>
</evidence>
<dbReference type="Gene3D" id="3.20.20.30">
    <property type="entry name" value="Luciferase-like domain"/>
    <property type="match status" value="1"/>
</dbReference>
<name>A0ABS2DFE1_9BACI</name>
<accession>A0ABS2DFE1</accession>
<dbReference type="Pfam" id="PF00296">
    <property type="entry name" value="Bac_luciferase"/>
    <property type="match status" value="1"/>
</dbReference>
<dbReference type="InterPro" id="IPR011251">
    <property type="entry name" value="Luciferase-like_dom"/>
</dbReference>
<organism evidence="4 5">
    <name type="scientific">Bacillus suaedaesalsae</name>
    <dbReference type="NCBI Taxonomy" id="2810349"/>
    <lineage>
        <taxon>Bacteria</taxon>
        <taxon>Bacillati</taxon>
        <taxon>Bacillota</taxon>
        <taxon>Bacilli</taxon>
        <taxon>Bacillales</taxon>
        <taxon>Bacillaceae</taxon>
        <taxon>Bacillus</taxon>
    </lineage>
</organism>
<dbReference type="SUPFAM" id="SSF51679">
    <property type="entry name" value="Bacterial luciferase-like"/>
    <property type="match status" value="1"/>
</dbReference>
<evidence type="ECO:0000259" key="3">
    <source>
        <dbReference type="Pfam" id="PF00296"/>
    </source>
</evidence>
<sequence>MEIGISTFVETTPDVHTGKVVSHAQRIREVVEEIILADQVGLNVFGVGEHHRVDFAASSPAVILAAAAPQTKHIRLTSAVTVLSSADPVRVYQDFATLDGISNGRAEIMAGRGSFIESFPLFGYDLKDYDELFEEKLDLLLKITQSEKVSWKGKFRPEIKERGIYPRPVQEPLPVWIGSGGNSESVVRAGLLGLPLVLAIIGGRPTQFAPLVQLYKNAAAHAGHDSEKLPVASHSHGFIAETTTLAADKFFPSTQQVMNKLGKERGWGHYDRASFDAARSFEGALYVGDSRVVAEKIIHLRKNVGVTRFMLHVPVGSMPHEDVMKTIELLGKEVAPIVREEVEKWEKAGEDKNLHKSECTLYGHSLLCLNYPFFNKRKIK</sequence>
<evidence type="ECO:0000256" key="2">
    <source>
        <dbReference type="ARBA" id="ARBA00023033"/>
    </source>
</evidence>
<dbReference type="InterPro" id="IPR022290">
    <property type="entry name" value="LLM_Atu2307-like"/>
</dbReference>
<protein>
    <submittedName>
        <fullName evidence="4">LLM class flavin-dependent oxidoreductase</fullName>
    </submittedName>
</protein>
<dbReference type="InterPro" id="IPR050766">
    <property type="entry name" value="Bact_Lucif_Oxidored"/>
</dbReference>
<feature type="domain" description="Luciferase-like" evidence="3">
    <location>
        <begin position="1"/>
        <end position="307"/>
    </location>
</feature>
<keyword evidence="5" id="KW-1185">Reference proteome</keyword>
<dbReference type="NCBIfam" id="TIGR03858">
    <property type="entry name" value="LLM_2I7G"/>
    <property type="match status" value="1"/>
</dbReference>
<dbReference type="PANTHER" id="PTHR30137">
    <property type="entry name" value="LUCIFERASE-LIKE MONOOXYGENASE"/>
    <property type="match status" value="1"/>
</dbReference>